<accession>A0A8W8IZF1</accession>
<evidence type="ECO:0000313" key="3">
    <source>
        <dbReference type="Proteomes" id="UP000005408"/>
    </source>
</evidence>
<reference evidence="2" key="1">
    <citation type="submission" date="2022-08" db="UniProtKB">
        <authorList>
            <consortium name="EnsemblMetazoa"/>
        </authorList>
    </citation>
    <scope>IDENTIFICATION</scope>
    <source>
        <strain evidence="2">05x7-T-G4-1.051#20</strain>
    </source>
</reference>
<sequence>MAEDDMPGCSKCQQKHHLAPVPESGQPLIDQPCMSCKKLRKTFEEVPDCHKRPLFNRSISCPVQGAIVSYLPEDGKLLNDFLSERESDDVITQPSDTKISISEEKEPLPRQPACRAKRQTIFNVCMCILLAVLIIICVITFVAHSGRSTGEGNDRHQPQAAVNSDLPRNATVAPHVHHRHCFSRTLLALDVSRLEQRDPDKPTNFVPFKIIASSDEIVSLSADGRTIIFNKPGEYHVDVEFIMDTYSMDGLQDNRPQQQNLCLNIPGRAQVCRPLILSRHMRLTQRVNAEVSVDSGQNLSVFVHNFKMLFPDPHLNTLKITTRHC</sequence>
<name>A0A8W8IZF1_MAGGI</name>
<dbReference type="EnsemblMetazoa" id="G16356.2">
    <property type="protein sequence ID" value="G16356.2:cds"/>
    <property type="gene ID" value="G16356"/>
</dbReference>
<evidence type="ECO:0000256" key="1">
    <source>
        <dbReference type="SAM" id="Phobius"/>
    </source>
</evidence>
<protein>
    <submittedName>
        <fullName evidence="2">Uncharacterized protein</fullName>
    </submittedName>
</protein>
<organism evidence="2 3">
    <name type="scientific">Magallana gigas</name>
    <name type="common">Pacific oyster</name>
    <name type="synonym">Crassostrea gigas</name>
    <dbReference type="NCBI Taxonomy" id="29159"/>
    <lineage>
        <taxon>Eukaryota</taxon>
        <taxon>Metazoa</taxon>
        <taxon>Spiralia</taxon>
        <taxon>Lophotrochozoa</taxon>
        <taxon>Mollusca</taxon>
        <taxon>Bivalvia</taxon>
        <taxon>Autobranchia</taxon>
        <taxon>Pteriomorphia</taxon>
        <taxon>Ostreida</taxon>
        <taxon>Ostreoidea</taxon>
        <taxon>Ostreidae</taxon>
        <taxon>Magallana</taxon>
    </lineage>
</organism>
<dbReference type="OrthoDB" id="6153685at2759"/>
<keyword evidence="3" id="KW-1185">Reference proteome</keyword>
<keyword evidence="1" id="KW-1133">Transmembrane helix</keyword>
<proteinExistence type="predicted"/>
<feature type="transmembrane region" description="Helical" evidence="1">
    <location>
        <begin position="120"/>
        <end position="143"/>
    </location>
</feature>
<dbReference type="OMA" id="DEDHTHH"/>
<keyword evidence="1" id="KW-0812">Transmembrane</keyword>
<dbReference type="Proteomes" id="UP000005408">
    <property type="component" value="Unassembled WGS sequence"/>
</dbReference>
<dbReference type="AlphaFoldDB" id="A0A8W8IZF1"/>
<evidence type="ECO:0000313" key="2">
    <source>
        <dbReference type="EnsemblMetazoa" id="G16356.2:cds"/>
    </source>
</evidence>
<keyword evidence="1" id="KW-0472">Membrane</keyword>